<dbReference type="RefSeq" id="WP_303281217.1">
    <property type="nucleotide sequence ID" value="NZ_BAABCZ010000016.1"/>
</dbReference>
<accession>A0ABT8WYD6</accession>
<reference evidence="1" key="1">
    <citation type="submission" date="2023-07" db="EMBL/GenBank/DDBJ databases">
        <title>Two novel species in the genus Flavivirga.</title>
        <authorList>
            <person name="Kwon K."/>
        </authorList>
    </citation>
    <scope>NUCLEOTIDE SEQUENCE</scope>
    <source>
        <strain evidence="1">KACC 14157</strain>
    </source>
</reference>
<evidence type="ECO:0000313" key="2">
    <source>
        <dbReference type="Proteomes" id="UP001176891"/>
    </source>
</evidence>
<keyword evidence="2" id="KW-1185">Reference proteome</keyword>
<name>A0ABT8WYD6_9FLAO</name>
<comment type="caution">
    <text evidence="1">The sequence shown here is derived from an EMBL/GenBank/DDBJ whole genome shotgun (WGS) entry which is preliminary data.</text>
</comment>
<dbReference type="Proteomes" id="UP001176891">
    <property type="component" value="Unassembled WGS sequence"/>
</dbReference>
<dbReference type="EMBL" id="JAUOEM010000001">
    <property type="protein sequence ID" value="MDO5986701.1"/>
    <property type="molecule type" value="Genomic_DNA"/>
</dbReference>
<organism evidence="1 2">
    <name type="scientific">Flavivirga amylovorans</name>
    <dbReference type="NCBI Taxonomy" id="870486"/>
    <lineage>
        <taxon>Bacteria</taxon>
        <taxon>Pseudomonadati</taxon>
        <taxon>Bacteroidota</taxon>
        <taxon>Flavobacteriia</taxon>
        <taxon>Flavobacteriales</taxon>
        <taxon>Flavobacteriaceae</taxon>
        <taxon>Flavivirga</taxon>
    </lineage>
</organism>
<sequence>MQKKTIIILLILISIKTYSQKCKTDKDPFTNEKITSFDFYNKTVYFEIKNDTIRFDIKFNYWGEREHEFDEGAEILIKLENGSKINLKTIKKAKPKIESITSSSNGPFFPGFGGGFNTTSSENFTAYSFTFLLNKTELKSLTESKIDIIRIPDTDEGEHVDLKAKGRTRQKIKAIKKGATCINENI</sequence>
<evidence type="ECO:0000313" key="1">
    <source>
        <dbReference type="EMBL" id="MDO5986701.1"/>
    </source>
</evidence>
<proteinExistence type="predicted"/>
<protein>
    <submittedName>
        <fullName evidence="1">Uncharacterized protein</fullName>
    </submittedName>
</protein>
<gene>
    <name evidence="1" type="ORF">Q4Q39_04700</name>
</gene>